<evidence type="ECO:0000313" key="3">
    <source>
        <dbReference type="Proteomes" id="UP000605676"/>
    </source>
</evidence>
<dbReference type="Pfam" id="PF00903">
    <property type="entry name" value="Glyoxalase"/>
    <property type="match status" value="1"/>
</dbReference>
<organism evidence="2 3">
    <name type="scientific">Carboxylicivirga marina</name>
    <dbReference type="NCBI Taxonomy" id="2800988"/>
    <lineage>
        <taxon>Bacteria</taxon>
        <taxon>Pseudomonadati</taxon>
        <taxon>Bacteroidota</taxon>
        <taxon>Bacteroidia</taxon>
        <taxon>Marinilabiliales</taxon>
        <taxon>Marinilabiliaceae</taxon>
        <taxon>Carboxylicivirga</taxon>
    </lineage>
</organism>
<dbReference type="InterPro" id="IPR051332">
    <property type="entry name" value="Fosfomycin_Res_Enzymes"/>
</dbReference>
<comment type="caution">
    <text evidence="2">The sequence shown here is derived from an EMBL/GenBank/DDBJ whole genome shotgun (WGS) entry which is preliminary data.</text>
</comment>
<dbReference type="InterPro" id="IPR037523">
    <property type="entry name" value="VOC_core"/>
</dbReference>
<dbReference type="InterPro" id="IPR029068">
    <property type="entry name" value="Glyas_Bleomycin-R_OHBP_Dase"/>
</dbReference>
<name>A0ABS1HKM0_9BACT</name>
<proteinExistence type="predicted"/>
<dbReference type="InterPro" id="IPR004360">
    <property type="entry name" value="Glyas_Fos-R_dOase_dom"/>
</dbReference>
<reference evidence="2 3" key="1">
    <citation type="submission" date="2021-01" db="EMBL/GenBank/DDBJ databases">
        <title>Carboxyliciviraga sp.nov., isolated from coastal sediments.</title>
        <authorList>
            <person name="Lu D."/>
            <person name="Zhang T."/>
        </authorList>
    </citation>
    <scope>NUCLEOTIDE SEQUENCE [LARGE SCALE GENOMIC DNA]</scope>
    <source>
        <strain evidence="2 3">N1Y132</strain>
    </source>
</reference>
<dbReference type="PANTHER" id="PTHR36113">
    <property type="entry name" value="LYASE, PUTATIVE-RELATED-RELATED"/>
    <property type="match status" value="1"/>
</dbReference>
<protein>
    <submittedName>
        <fullName evidence="2">VOC family protein</fullName>
    </submittedName>
</protein>
<evidence type="ECO:0000259" key="1">
    <source>
        <dbReference type="PROSITE" id="PS51819"/>
    </source>
</evidence>
<gene>
    <name evidence="2" type="ORF">JIV24_12445</name>
</gene>
<keyword evidence="3" id="KW-1185">Reference proteome</keyword>
<accession>A0ABS1HKM0</accession>
<dbReference type="PANTHER" id="PTHR36113:SF1">
    <property type="entry name" value="GLYOXALASE_BLEOMYCIN RESISTANCE PROTEIN_DIOXYGENASE"/>
    <property type="match status" value="1"/>
</dbReference>
<dbReference type="EMBL" id="JAENRR010000028">
    <property type="protein sequence ID" value="MBK3518146.1"/>
    <property type="molecule type" value="Genomic_DNA"/>
</dbReference>
<dbReference type="RefSeq" id="WP_200465375.1">
    <property type="nucleotide sequence ID" value="NZ_JAENRR010000028.1"/>
</dbReference>
<evidence type="ECO:0000313" key="2">
    <source>
        <dbReference type="EMBL" id="MBK3518146.1"/>
    </source>
</evidence>
<dbReference type="Proteomes" id="UP000605676">
    <property type="component" value="Unassembled WGS sequence"/>
</dbReference>
<dbReference type="PROSITE" id="PS51819">
    <property type="entry name" value="VOC"/>
    <property type="match status" value="1"/>
</dbReference>
<dbReference type="SUPFAM" id="SSF54593">
    <property type="entry name" value="Glyoxalase/Bleomycin resistance protein/Dihydroxybiphenyl dioxygenase"/>
    <property type="match status" value="1"/>
</dbReference>
<dbReference type="Gene3D" id="3.10.180.10">
    <property type="entry name" value="2,3-Dihydroxybiphenyl 1,2-Dioxygenase, domain 1"/>
    <property type="match status" value="1"/>
</dbReference>
<sequence length="127" mass="14759">MKIEHIAMWVSNLEVSRQFYTKYFQMTSNDKYENKSKLFTSYFLSNNEGARLEIMHKPELETNTINNNQLGLVHLTFSCGSRDAVDLLTEQLRHDGYTIQGEPRLTGDGYYESVILDPDGNWIEITE</sequence>
<feature type="domain" description="VOC" evidence="1">
    <location>
        <begin position="2"/>
        <end position="127"/>
    </location>
</feature>